<evidence type="ECO:0000313" key="2">
    <source>
        <dbReference type="EMBL" id="SDJ02956.1"/>
    </source>
</evidence>
<sequence length="67" mass="7720">MACPLETWQHGTYRKPRLSTGEQDTGWQPRVGLARLKSPRQQVRRLTGGYGRVGYRRLTSRGNHQVL</sequence>
<evidence type="ECO:0000313" key="3">
    <source>
        <dbReference type="Proteomes" id="UP000198900"/>
    </source>
</evidence>
<gene>
    <name evidence="2" type="ORF">SAMN04487926_13078</name>
</gene>
<comment type="caution">
    <text evidence="2">The sequence shown here is derived from an EMBL/GenBank/DDBJ whole genome shotgun (WGS) entry which is preliminary data.</text>
</comment>
<organism evidence="2 3">
    <name type="scientific">Paraburkholderia steynii</name>
    <dbReference type="NCBI Taxonomy" id="1245441"/>
    <lineage>
        <taxon>Bacteria</taxon>
        <taxon>Pseudomonadati</taxon>
        <taxon>Pseudomonadota</taxon>
        <taxon>Betaproteobacteria</taxon>
        <taxon>Burkholderiales</taxon>
        <taxon>Burkholderiaceae</taxon>
        <taxon>Paraburkholderia</taxon>
    </lineage>
</organism>
<proteinExistence type="predicted"/>
<keyword evidence="3" id="KW-1185">Reference proteome</keyword>
<protein>
    <submittedName>
        <fullName evidence="2">Uncharacterized protein</fullName>
    </submittedName>
</protein>
<dbReference type="EMBL" id="FNDI01000030">
    <property type="protein sequence ID" value="SDJ02956.1"/>
    <property type="molecule type" value="Genomic_DNA"/>
</dbReference>
<name>A0A7Z7BEH5_9BURK</name>
<accession>A0A7Z7BEH5</accession>
<dbReference type="AlphaFoldDB" id="A0A7Z7BEH5"/>
<feature type="region of interest" description="Disordered" evidence="1">
    <location>
        <begin position="1"/>
        <end position="26"/>
    </location>
</feature>
<evidence type="ECO:0000256" key="1">
    <source>
        <dbReference type="SAM" id="MobiDB-lite"/>
    </source>
</evidence>
<reference evidence="2" key="1">
    <citation type="submission" date="2016-10" db="EMBL/GenBank/DDBJ databases">
        <authorList>
            <person name="Varghese N."/>
            <person name="Submissions S."/>
        </authorList>
    </citation>
    <scope>NUCLEOTIDE SEQUENCE [LARGE SCALE GENOMIC DNA]</scope>
    <source>
        <strain evidence="2">YR281</strain>
    </source>
</reference>
<dbReference type="Proteomes" id="UP000198900">
    <property type="component" value="Unassembled WGS sequence"/>
</dbReference>